<evidence type="ECO:0000313" key="2">
    <source>
        <dbReference type="EMBL" id="KAK0046811.1"/>
    </source>
</evidence>
<dbReference type="InterPro" id="IPR036638">
    <property type="entry name" value="HLH_DNA-bd_sf"/>
</dbReference>
<dbReference type="Pfam" id="PF00010">
    <property type="entry name" value="HLH"/>
    <property type="match status" value="1"/>
</dbReference>
<dbReference type="GO" id="GO:0032502">
    <property type="term" value="P:developmental process"/>
    <property type="evidence" value="ECO:0007669"/>
    <property type="project" value="TreeGrafter"/>
</dbReference>
<organism evidence="2 3">
    <name type="scientific">Biomphalaria pfeifferi</name>
    <name type="common">Bloodfluke planorb</name>
    <name type="synonym">Freshwater snail</name>
    <dbReference type="NCBI Taxonomy" id="112525"/>
    <lineage>
        <taxon>Eukaryota</taxon>
        <taxon>Metazoa</taxon>
        <taxon>Spiralia</taxon>
        <taxon>Lophotrochozoa</taxon>
        <taxon>Mollusca</taxon>
        <taxon>Gastropoda</taxon>
        <taxon>Heterobranchia</taxon>
        <taxon>Euthyneura</taxon>
        <taxon>Panpulmonata</taxon>
        <taxon>Hygrophila</taxon>
        <taxon>Lymnaeoidea</taxon>
        <taxon>Planorbidae</taxon>
        <taxon>Biomphalaria</taxon>
    </lineage>
</organism>
<feature type="domain" description="BHLH" evidence="1">
    <location>
        <begin position="210"/>
        <end position="262"/>
    </location>
</feature>
<dbReference type="SUPFAM" id="SSF47459">
    <property type="entry name" value="HLH, helix-loop-helix DNA-binding domain"/>
    <property type="match status" value="1"/>
</dbReference>
<proteinExistence type="predicted"/>
<dbReference type="AlphaFoldDB" id="A0AAD8B2F9"/>
<dbReference type="PANTHER" id="PTHR23349:SF111">
    <property type="entry name" value="BHLH DOMAIN-CONTAINING PROTEIN"/>
    <property type="match status" value="1"/>
</dbReference>
<reference evidence="2" key="1">
    <citation type="journal article" date="2023" name="PLoS Negl. Trop. Dis.">
        <title>A genome sequence for Biomphalaria pfeifferi, the major vector snail for the human-infecting parasite Schistosoma mansoni.</title>
        <authorList>
            <person name="Bu L."/>
            <person name="Lu L."/>
            <person name="Laidemitt M.R."/>
            <person name="Zhang S.M."/>
            <person name="Mutuku M."/>
            <person name="Mkoji G."/>
            <person name="Steinauer M."/>
            <person name="Loker E.S."/>
        </authorList>
    </citation>
    <scope>NUCLEOTIDE SEQUENCE</scope>
    <source>
        <strain evidence="2">KasaAsao</strain>
    </source>
</reference>
<dbReference type="PROSITE" id="PS50888">
    <property type="entry name" value="BHLH"/>
    <property type="match status" value="1"/>
</dbReference>
<reference evidence="2" key="2">
    <citation type="submission" date="2023-04" db="EMBL/GenBank/DDBJ databases">
        <authorList>
            <person name="Bu L."/>
            <person name="Lu L."/>
            <person name="Laidemitt M.R."/>
            <person name="Zhang S.M."/>
            <person name="Mutuku M."/>
            <person name="Mkoji G."/>
            <person name="Steinauer M."/>
            <person name="Loker E.S."/>
        </authorList>
    </citation>
    <scope>NUCLEOTIDE SEQUENCE</scope>
    <source>
        <strain evidence="2">KasaAsao</strain>
        <tissue evidence="2">Whole Snail</tissue>
    </source>
</reference>
<evidence type="ECO:0000313" key="3">
    <source>
        <dbReference type="Proteomes" id="UP001233172"/>
    </source>
</evidence>
<dbReference type="InterPro" id="IPR011598">
    <property type="entry name" value="bHLH_dom"/>
</dbReference>
<dbReference type="PANTHER" id="PTHR23349">
    <property type="entry name" value="BASIC HELIX-LOOP-HELIX TRANSCRIPTION FACTOR, TWIST"/>
    <property type="match status" value="1"/>
</dbReference>
<dbReference type="SMART" id="SM00353">
    <property type="entry name" value="HLH"/>
    <property type="match status" value="1"/>
</dbReference>
<gene>
    <name evidence="2" type="ORF">Bpfe_023678</name>
</gene>
<dbReference type="GO" id="GO:0000977">
    <property type="term" value="F:RNA polymerase II transcription regulatory region sequence-specific DNA binding"/>
    <property type="evidence" value="ECO:0007669"/>
    <property type="project" value="TreeGrafter"/>
</dbReference>
<comment type="caution">
    <text evidence="2">The sequence shown here is derived from an EMBL/GenBank/DDBJ whole genome shotgun (WGS) entry which is preliminary data.</text>
</comment>
<dbReference type="Gene3D" id="4.10.280.10">
    <property type="entry name" value="Helix-loop-helix DNA-binding domain"/>
    <property type="match status" value="1"/>
</dbReference>
<accession>A0AAD8B2F9</accession>
<dbReference type="Proteomes" id="UP001233172">
    <property type="component" value="Unassembled WGS sequence"/>
</dbReference>
<evidence type="ECO:0000259" key="1">
    <source>
        <dbReference type="PROSITE" id="PS50888"/>
    </source>
</evidence>
<keyword evidence="3" id="KW-1185">Reference proteome</keyword>
<dbReference type="EMBL" id="JASAOG010000159">
    <property type="protein sequence ID" value="KAK0046811.1"/>
    <property type="molecule type" value="Genomic_DNA"/>
</dbReference>
<dbReference type="GO" id="GO:0000981">
    <property type="term" value="F:DNA-binding transcription factor activity, RNA polymerase II-specific"/>
    <property type="evidence" value="ECO:0007669"/>
    <property type="project" value="TreeGrafter"/>
</dbReference>
<name>A0AAD8B2F9_BIOPF</name>
<dbReference type="InterPro" id="IPR050283">
    <property type="entry name" value="E-box_TF_Regulators"/>
</dbReference>
<protein>
    <submittedName>
        <fullName evidence="2">Achaete-scute 2</fullName>
    </submittedName>
</protein>
<sequence>MEYGSRVFGETPYFTVYREAHVDAPVTTNIDAASCHGRRLVLSNKVNNSVRSLNPHSCTLATQKSAELGESYSHQISGSQTTQDFGLIRTSSCMTLNSSVLKHTPFIQYEDNSCDNYFDSTLGIKDTFYFNADIYSLCQCYFHKQHTSLKSICMNMLNFDTATCALSDSPNSALASSPVSPPSWSPALEDHVNGAHRRRRHIPHALRTAEFVAKRNDRERRRIRLVNQAFESLRQHIPSMRCDTKASKISILRKAMGYIDEMSILLGHRNTFAQKSRSRRC</sequence>
<dbReference type="GO" id="GO:0046983">
    <property type="term" value="F:protein dimerization activity"/>
    <property type="evidence" value="ECO:0007669"/>
    <property type="project" value="InterPro"/>
</dbReference>